<feature type="region of interest" description="Disordered" evidence="1">
    <location>
        <begin position="42"/>
        <end position="102"/>
    </location>
</feature>
<dbReference type="Proteomes" id="UP000664991">
    <property type="component" value="Unassembled WGS sequence"/>
</dbReference>
<evidence type="ECO:0000256" key="1">
    <source>
        <dbReference type="SAM" id="MobiDB-lite"/>
    </source>
</evidence>
<protein>
    <submittedName>
        <fullName evidence="2">Uncharacterized protein</fullName>
    </submittedName>
</protein>
<dbReference type="EMBL" id="JAEMGP010000018">
    <property type="protein sequence ID" value="KAG5198374.1"/>
    <property type="molecule type" value="Genomic_DNA"/>
</dbReference>
<evidence type="ECO:0000313" key="3">
    <source>
        <dbReference type="Proteomes" id="UP000664991"/>
    </source>
</evidence>
<name>A0A835ZS33_SHEEP</name>
<feature type="compositionally biased region" description="Polar residues" evidence="1">
    <location>
        <begin position="20"/>
        <end position="30"/>
    </location>
</feature>
<proteinExistence type="predicted"/>
<gene>
    <name evidence="2" type="ORF">JEQ12_008064</name>
</gene>
<feature type="compositionally biased region" description="Basic and acidic residues" evidence="1">
    <location>
        <begin position="77"/>
        <end position="102"/>
    </location>
</feature>
<organism evidence="2 3">
    <name type="scientific">Ovis aries</name>
    <name type="common">Sheep</name>
    <dbReference type="NCBI Taxonomy" id="9940"/>
    <lineage>
        <taxon>Eukaryota</taxon>
        <taxon>Metazoa</taxon>
        <taxon>Chordata</taxon>
        <taxon>Craniata</taxon>
        <taxon>Vertebrata</taxon>
        <taxon>Euteleostomi</taxon>
        <taxon>Mammalia</taxon>
        <taxon>Eutheria</taxon>
        <taxon>Laurasiatheria</taxon>
        <taxon>Artiodactyla</taxon>
        <taxon>Ruminantia</taxon>
        <taxon>Pecora</taxon>
        <taxon>Bovidae</taxon>
        <taxon>Caprinae</taxon>
        <taxon>Ovis</taxon>
    </lineage>
</organism>
<reference evidence="2 3" key="1">
    <citation type="submission" date="2020-12" db="EMBL/GenBank/DDBJ databases">
        <title>De novo assembly of Tibetan sheep genome.</title>
        <authorList>
            <person name="Li X."/>
        </authorList>
    </citation>
    <scope>NUCLEOTIDE SEQUENCE [LARGE SCALE GENOMIC DNA]</scope>
    <source>
        <tissue evidence="2">Heart</tissue>
    </source>
</reference>
<feature type="region of interest" description="Disordered" evidence="1">
    <location>
        <begin position="1"/>
        <end position="30"/>
    </location>
</feature>
<comment type="caution">
    <text evidence="2">The sequence shown here is derived from an EMBL/GenBank/DDBJ whole genome shotgun (WGS) entry which is preliminary data.</text>
</comment>
<sequence>MRYPSSHSRIDPATYGLPLTQGSTGDPSTYQDKIQKRALTVTLPGSGSTTAPPLPSSLRSVASAEAPRFLPSRRRCLRETDPSRSAGRETKAALRSGENGER</sequence>
<evidence type="ECO:0000313" key="2">
    <source>
        <dbReference type="EMBL" id="KAG5198374.1"/>
    </source>
</evidence>
<accession>A0A835ZS33</accession>
<dbReference type="AlphaFoldDB" id="A0A835ZS33"/>